<evidence type="ECO:0000256" key="1">
    <source>
        <dbReference type="ARBA" id="ARBA00004418"/>
    </source>
</evidence>
<name>A0A9X1S7P7_9MICC</name>
<comment type="similarity">
    <text evidence="2">Belongs to the bacterial solute-binding protein SsuA/TauA family.</text>
</comment>
<dbReference type="Pfam" id="PF09084">
    <property type="entry name" value="NMT1"/>
    <property type="match status" value="1"/>
</dbReference>
<evidence type="ECO:0000256" key="3">
    <source>
        <dbReference type="ARBA" id="ARBA00022729"/>
    </source>
</evidence>
<dbReference type="PROSITE" id="PS51257">
    <property type="entry name" value="PROKAR_LIPOPROTEIN"/>
    <property type="match status" value="1"/>
</dbReference>
<dbReference type="EMBL" id="JAJFZP010000012">
    <property type="protein sequence ID" value="MCC3270492.1"/>
    <property type="molecule type" value="Genomic_DNA"/>
</dbReference>
<protein>
    <submittedName>
        <fullName evidence="5">ABC transporter substrate-binding protein</fullName>
    </submittedName>
</protein>
<gene>
    <name evidence="5" type="ORF">LJ751_14230</name>
</gene>
<dbReference type="AlphaFoldDB" id="A0A9X1S7P7"/>
<dbReference type="Gene3D" id="3.40.190.10">
    <property type="entry name" value="Periplasmic binding protein-like II"/>
    <property type="match status" value="2"/>
</dbReference>
<keyword evidence="3" id="KW-0732">Signal</keyword>
<dbReference type="PANTHER" id="PTHR30024">
    <property type="entry name" value="ALIPHATIC SULFONATES-BINDING PROTEIN-RELATED"/>
    <property type="match status" value="1"/>
</dbReference>
<accession>A0A9X1S7P7</accession>
<dbReference type="RefSeq" id="WP_227908820.1">
    <property type="nucleotide sequence ID" value="NZ_CP095461.1"/>
</dbReference>
<dbReference type="InterPro" id="IPR015168">
    <property type="entry name" value="SsuA/THI5"/>
</dbReference>
<dbReference type="Proteomes" id="UP001139264">
    <property type="component" value="Unassembled WGS sequence"/>
</dbReference>
<feature type="domain" description="SsuA/THI5-like" evidence="4">
    <location>
        <begin position="62"/>
        <end position="276"/>
    </location>
</feature>
<evidence type="ECO:0000256" key="2">
    <source>
        <dbReference type="ARBA" id="ARBA00010742"/>
    </source>
</evidence>
<comment type="subcellular location">
    <subcellularLocation>
        <location evidence="1">Periplasm</location>
    </subcellularLocation>
</comment>
<dbReference type="SUPFAM" id="SSF53850">
    <property type="entry name" value="Periplasmic binding protein-like II"/>
    <property type="match status" value="1"/>
</dbReference>
<comment type="caution">
    <text evidence="5">The sequence shown here is derived from an EMBL/GenBank/DDBJ whole genome shotgun (WGS) entry which is preliminary data.</text>
</comment>
<organism evidence="5 6">
    <name type="scientific">Arthrobacter gengyunqii</name>
    <dbReference type="NCBI Taxonomy" id="2886940"/>
    <lineage>
        <taxon>Bacteria</taxon>
        <taxon>Bacillati</taxon>
        <taxon>Actinomycetota</taxon>
        <taxon>Actinomycetes</taxon>
        <taxon>Micrococcales</taxon>
        <taxon>Micrococcaceae</taxon>
        <taxon>Arthrobacter</taxon>
    </lineage>
</organism>
<reference evidence="5" key="1">
    <citation type="submission" date="2021-10" db="EMBL/GenBank/DDBJ databases">
        <title>Novel species in genus Arthrobacter.</title>
        <authorList>
            <person name="Liu Y."/>
        </authorList>
    </citation>
    <scope>NUCLEOTIDE SEQUENCE</scope>
    <source>
        <strain evidence="5">Zg-Y809</strain>
    </source>
</reference>
<dbReference type="PANTHER" id="PTHR30024:SF47">
    <property type="entry name" value="TAURINE-BINDING PERIPLASMIC PROTEIN"/>
    <property type="match status" value="1"/>
</dbReference>
<evidence type="ECO:0000313" key="5">
    <source>
        <dbReference type="EMBL" id="MCC3270492.1"/>
    </source>
</evidence>
<proteinExistence type="inferred from homology"/>
<sequence>MRESRTRQNRLSKHFLLKSGAITAISALALMGCSPSDPMEDATASTEEGGLDQVTLGLIPITDVAPVYLGIEQGIFKDHGLELDIQLAQGGAAIVPAVVSGEYQFGYSNVVSLLVAHQNQIPISVISNGSTSTSVAGEDSTEVAAMPSSGISSVLDLENKTVAINALSNFGEITIRNSIEQAGGNPDTVTFVEVPYPNMPAQLAAGEVDAAWTTEPFRTQILQEGGAIVASPMTDMAENFDSAFYFASTQTAEENPELVERFRSALAESFQYASENESSVREIIQDYAGLSPELAAEVELSQWIPEINREGLEELAGSALKYGVLTKEPDYEGFIAE</sequence>
<evidence type="ECO:0000259" key="4">
    <source>
        <dbReference type="Pfam" id="PF09084"/>
    </source>
</evidence>
<evidence type="ECO:0000313" key="6">
    <source>
        <dbReference type="Proteomes" id="UP001139264"/>
    </source>
</evidence>
<dbReference type="GO" id="GO:0042597">
    <property type="term" value="C:periplasmic space"/>
    <property type="evidence" value="ECO:0007669"/>
    <property type="project" value="UniProtKB-SubCell"/>
</dbReference>